<keyword evidence="8 15" id="KW-0472">Membrane</keyword>
<evidence type="ECO:0000256" key="1">
    <source>
        <dbReference type="ARBA" id="ARBA00009237"/>
    </source>
</evidence>
<dbReference type="InParanoid" id="K1QIW7"/>
<keyword evidence="7 15" id="KW-0406">Ion transport</keyword>
<dbReference type="PANTHER" id="PTHR18945">
    <property type="entry name" value="NEUROTRANSMITTER GATED ION CHANNEL"/>
    <property type="match status" value="1"/>
</dbReference>
<evidence type="ECO:0000256" key="3">
    <source>
        <dbReference type="ARBA" id="ARBA00022475"/>
    </source>
</evidence>
<dbReference type="InterPro" id="IPR006201">
    <property type="entry name" value="Neur_channel"/>
</dbReference>
<dbReference type="InterPro" id="IPR038050">
    <property type="entry name" value="Neuro_actylchol_rec"/>
</dbReference>
<keyword evidence="4 15" id="KW-0812">Transmembrane</keyword>
<evidence type="ECO:0000256" key="11">
    <source>
        <dbReference type="ARBA" id="ARBA00023180"/>
    </source>
</evidence>
<organism evidence="18">
    <name type="scientific">Magallana gigas</name>
    <name type="common">Pacific oyster</name>
    <name type="synonym">Crassostrea gigas</name>
    <dbReference type="NCBI Taxonomy" id="29159"/>
    <lineage>
        <taxon>Eukaryota</taxon>
        <taxon>Metazoa</taxon>
        <taxon>Spiralia</taxon>
        <taxon>Lophotrochozoa</taxon>
        <taxon>Mollusca</taxon>
        <taxon>Bivalvia</taxon>
        <taxon>Autobranchia</taxon>
        <taxon>Pteriomorphia</taxon>
        <taxon>Ostreida</taxon>
        <taxon>Ostreoidea</taxon>
        <taxon>Ostreidae</taxon>
        <taxon>Magallana</taxon>
    </lineage>
</organism>
<dbReference type="FunFam" id="2.70.170.10:FF:000016">
    <property type="entry name" value="Nicotinic acetylcholine receptor subunit"/>
    <property type="match status" value="1"/>
</dbReference>
<evidence type="ECO:0000259" key="16">
    <source>
        <dbReference type="Pfam" id="PF02931"/>
    </source>
</evidence>
<dbReference type="Gene3D" id="1.20.58.390">
    <property type="entry name" value="Neurotransmitter-gated ion-channel transmembrane domain"/>
    <property type="match status" value="1"/>
</dbReference>
<dbReference type="AlphaFoldDB" id="K1QIW7"/>
<evidence type="ECO:0000256" key="7">
    <source>
        <dbReference type="ARBA" id="ARBA00023065"/>
    </source>
</evidence>
<keyword evidence="10 18" id="KW-0675">Receptor</keyword>
<keyword evidence="2 15" id="KW-0813">Transport</keyword>
<feature type="transmembrane region" description="Helical" evidence="15">
    <location>
        <begin position="222"/>
        <end position="247"/>
    </location>
</feature>
<evidence type="ECO:0000313" key="18">
    <source>
        <dbReference type="EMBL" id="EKC28835.1"/>
    </source>
</evidence>
<reference evidence="18" key="1">
    <citation type="journal article" date="2012" name="Nature">
        <title>The oyster genome reveals stress adaptation and complexity of shell formation.</title>
        <authorList>
            <person name="Zhang G."/>
            <person name="Fang X."/>
            <person name="Guo X."/>
            <person name="Li L."/>
            <person name="Luo R."/>
            <person name="Xu F."/>
            <person name="Yang P."/>
            <person name="Zhang L."/>
            <person name="Wang X."/>
            <person name="Qi H."/>
            <person name="Xiong Z."/>
            <person name="Que H."/>
            <person name="Xie Y."/>
            <person name="Holland P.W."/>
            <person name="Paps J."/>
            <person name="Zhu Y."/>
            <person name="Wu F."/>
            <person name="Chen Y."/>
            <person name="Wang J."/>
            <person name="Peng C."/>
            <person name="Meng J."/>
            <person name="Yang L."/>
            <person name="Liu J."/>
            <person name="Wen B."/>
            <person name="Zhang N."/>
            <person name="Huang Z."/>
            <person name="Zhu Q."/>
            <person name="Feng Y."/>
            <person name="Mount A."/>
            <person name="Hedgecock D."/>
            <person name="Xu Z."/>
            <person name="Liu Y."/>
            <person name="Domazet-Loso T."/>
            <person name="Du Y."/>
            <person name="Sun X."/>
            <person name="Zhang S."/>
            <person name="Liu B."/>
            <person name="Cheng P."/>
            <person name="Jiang X."/>
            <person name="Li J."/>
            <person name="Fan D."/>
            <person name="Wang W."/>
            <person name="Fu W."/>
            <person name="Wang T."/>
            <person name="Wang B."/>
            <person name="Zhang J."/>
            <person name="Peng Z."/>
            <person name="Li Y."/>
            <person name="Li N."/>
            <person name="Wang J."/>
            <person name="Chen M."/>
            <person name="He Y."/>
            <person name="Tan F."/>
            <person name="Song X."/>
            <person name="Zheng Q."/>
            <person name="Huang R."/>
            <person name="Yang H."/>
            <person name="Du X."/>
            <person name="Chen L."/>
            <person name="Yang M."/>
            <person name="Gaffney P.M."/>
            <person name="Wang S."/>
            <person name="Luo L."/>
            <person name="She Z."/>
            <person name="Ming Y."/>
            <person name="Huang W."/>
            <person name="Zhang S."/>
            <person name="Huang B."/>
            <person name="Zhang Y."/>
            <person name="Qu T."/>
            <person name="Ni P."/>
            <person name="Miao G."/>
            <person name="Wang J."/>
            <person name="Wang Q."/>
            <person name="Steinberg C.E."/>
            <person name="Wang H."/>
            <person name="Li N."/>
            <person name="Qian L."/>
            <person name="Zhang G."/>
            <person name="Li Y."/>
            <person name="Yang H."/>
            <person name="Liu X."/>
            <person name="Wang J."/>
            <person name="Yin Y."/>
            <person name="Wang J."/>
        </authorList>
    </citation>
    <scope>NUCLEOTIDE SEQUENCE [LARGE SCALE GENOMIC DNA]</scope>
    <source>
        <strain evidence="18">05x7-T-G4-1.051#20</strain>
    </source>
</reference>
<evidence type="ECO:0000256" key="15">
    <source>
        <dbReference type="RuleBase" id="RU000687"/>
    </source>
</evidence>
<name>K1QIW7_MAGGI</name>
<feature type="domain" description="Neurotransmitter-gated ion-channel ligand-binding" evidence="16">
    <location>
        <begin position="15"/>
        <end position="221"/>
    </location>
</feature>
<dbReference type="CDD" id="cd19051">
    <property type="entry name" value="LGIC_TM_cation"/>
    <property type="match status" value="1"/>
</dbReference>
<dbReference type="HOGENOM" id="CLU_018074_2_1_1"/>
<dbReference type="Pfam" id="PF02932">
    <property type="entry name" value="Neur_chan_memb"/>
    <property type="match status" value="1"/>
</dbReference>
<dbReference type="InterPro" id="IPR036734">
    <property type="entry name" value="Neur_chan_lig-bd_sf"/>
</dbReference>
<dbReference type="CDD" id="cd18997">
    <property type="entry name" value="LGIC_ECD_nAChR"/>
    <property type="match status" value="1"/>
</dbReference>
<protein>
    <submittedName>
        <fullName evidence="18">Neuronal acetylcholine receptor subunit alpha-7</fullName>
    </submittedName>
</protein>
<evidence type="ECO:0000256" key="5">
    <source>
        <dbReference type="ARBA" id="ARBA00022989"/>
    </source>
</evidence>
<keyword evidence="3" id="KW-1003">Cell membrane</keyword>
<dbReference type="EMBL" id="JH819089">
    <property type="protein sequence ID" value="EKC28835.1"/>
    <property type="molecule type" value="Genomic_DNA"/>
</dbReference>
<feature type="transmembrane region" description="Helical" evidence="15">
    <location>
        <begin position="253"/>
        <end position="270"/>
    </location>
</feature>
<dbReference type="InterPro" id="IPR002394">
    <property type="entry name" value="Nicotinic_acetylcholine_rcpt"/>
</dbReference>
<evidence type="ECO:0000256" key="8">
    <source>
        <dbReference type="ARBA" id="ARBA00023136"/>
    </source>
</evidence>
<evidence type="ECO:0000256" key="6">
    <source>
        <dbReference type="ARBA" id="ARBA00023018"/>
    </source>
</evidence>
<evidence type="ECO:0000256" key="2">
    <source>
        <dbReference type="ARBA" id="ARBA00022448"/>
    </source>
</evidence>
<comment type="subcellular location">
    <subcellularLocation>
        <location evidence="14">Synaptic cell membrane</location>
        <topology evidence="14">Multi-pass membrane protein</topology>
    </subcellularLocation>
</comment>
<dbReference type="PROSITE" id="PS00236">
    <property type="entry name" value="NEUROTR_ION_CHANNEL"/>
    <property type="match status" value="1"/>
</dbReference>
<accession>K1QIW7</accession>
<keyword evidence="9" id="KW-1015">Disulfide bond</keyword>
<keyword evidence="6" id="KW-0770">Synapse</keyword>
<evidence type="ECO:0000259" key="17">
    <source>
        <dbReference type="Pfam" id="PF02932"/>
    </source>
</evidence>
<evidence type="ECO:0000256" key="10">
    <source>
        <dbReference type="ARBA" id="ARBA00023170"/>
    </source>
</evidence>
<evidence type="ECO:0000256" key="12">
    <source>
        <dbReference type="ARBA" id="ARBA00023286"/>
    </source>
</evidence>
<proteinExistence type="inferred from homology"/>
<comment type="similarity">
    <text evidence="1">Belongs to the ligand-gated ion channel (TC 1.A.9) family. Acetylcholine receptor (TC 1.A.9.1) subfamily.</text>
</comment>
<dbReference type="GO" id="GO:0045211">
    <property type="term" value="C:postsynaptic membrane"/>
    <property type="evidence" value="ECO:0007669"/>
    <property type="project" value="InterPro"/>
</dbReference>
<keyword evidence="11" id="KW-0325">Glycoprotein</keyword>
<dbReference type="SUPFAM" id="SSF90112">
    <property type="entry name" value="Neurotransmitter-gated ion-channel transmembrane pore"/>
    <property type="match status" value="1"/>
</dbReference>
<dbReference type="InterPro" id="IPR018000">
    <property type="entry name" value="Neurotransmitter_ion_chnl_CS"/>
</dbReference>
<dbReference type="InterPro" id="IPR036719">
    <property type="entry name" value="Neuro-gated_channel_TM_sf"/>
</dbReference>
<evidence type="ECO:0000256" key="14">
    <source>
        <dbReference type="ARBA" id="ARBA00034099"/>
    </source>
</evidence>
<comment type="caution">
    <text evidence="15">Lacks conserved residue(s) required for the propagation of feature annotation.</text>
</comment>
<evidence type="ECO:0000256" key="9">
    <source>
        <dbReference type="ARBA" id="ARBA00023157"/>
    </source>
</evidence>
<feature type="domain" description="Neurotransmitter-gated ion-channel transmembrane" evidence="17">
    <location>
        <begin position="229"/>
        <end position="284"/>
    </location>
</feature>
<dbReference type="Gene3D" id="2.70.170.10">
    <property type="entry name" value="Neurotransmitter-gated ion-channel ligand-binding domain"/>
    <property type="match status" value="1"/>
</dbReference>
<dbReference type="Pfam" id="PF02931">
    <property type="entry name" value="Neur_chan_LBD"/>
    <property type="match status" value="1"/>
</dbReference>
<keyword evidence="13 15" id="KW-0407">Ion channel</keyword>
<dbReference type="InterPro" id="IPR006202">
    <property type="entry name" value="Neur_chan_lig-bd"/>
</dbReference>
<gene>
    <name evidence="18" type="ORF">CGI_10019063</name>
</gene>
<dbReference type="GO" id="GO:0004888">
    <property type="term" value="F:transmembrane signaling receptor activity"/>
    <property type="evidence" value="ECO:0007669"/>
    <property type="project" value="InterPro"/>
</dbReference>
<dbReference type="PRINTS" id="PR00254">
    <property type="entry name" value="NICOTINICR"/>
</dbReference>
<dbReference type="GO" id="GO:0022848">
    <property type="term" value="F:acetylcholine-gated monoatomic cation-selective channel activity"/>
    <property type="evidence" value="ECO:0007669"/>
    <property type="project" value="InterPro"/>
</dbReference>
<sequence>MNVGSSLSPEDVPTTRLVKDLLQDYDPRLLPVRKFGENVSIAVNIALRQLMRLDEKNQIISLNIWMRLWWKDPRLHWNASDYEGVNQIILPFQNVWTPDITVFDSASETMMPGRRTYRPIVLHDGTVIYLYPTIISSICPINVLYFPMDTQECRIMFGSWSHSGIEIDFQPKIPTGDMDFYVRNNEWTVMSFPARRNVAYYKCCPEPFPDVTFYLKIRRKPLFYILSVLFPCMLTSSVAILAFLLPPESGEKVSLNVTILLSLAVFLLMVSDQLPASSDHFPYVGEP</sequence>
<evidence type="ECO:0000256" key="13">
    <source>
        <dbReference type="ARBA" id="ARBA00023303"/>
    </source>
</evidence>
<dbReference type="InterPro" id="IPR006029">
    <property type="entry name" value="Neurotrans-gated_channel_TM"/>
</dbReference>
<dbReference type="PRINTS" id="PR00252">
    <property type="entry name" value="NRIONCHANNEL"/>
</dbReference>
<keyword evidence="5 15" id="KW-1133">Transmembrane helix</keyword>
<keyword evidence="12" id="KW-1071">Ligand-gated ion channel</keyword>
<dbReference type="SUPFAM" id="SSF63712">
    <property type="entry name" value="Nicotinic receptor ligand binding domain-like"/>
    <property type="match status" value="1"/>
</dbReference>
<evidence type="ECO:0000256" key="4">
    <source>
        <dbReference type="ARBA" id="ARBA00022692"/>
    </source>
</evidence>